<dbReference type="EMBL" id="KZ084094">
    <property type="protein sequence ID" value="OSD04984.1"/>
    <property type="molecule type" value="Genomic_DNA"/>
</dbReference>
<protein>
    <submittedName>
        <fullName evidence="1">Uncharacterized protein</fullName>
    </submittedName>
</protein>
<name>A0A1Y2IWJ6_TRAC3</name>
<dbReference type="Proteomes" id="UP000193067">
    <property type="component" value="Unassembled WGS sequence"/>
</dbReference>
<reference evidence="1 2" key="1">
    <citation type="journal article" date="2015" name="Biotechnol. Biofuels">
        <title>Enhanced degradation of softwood versus hardwood by the white-rot fungus Pycnoporus coccineus.</title>
        <authorList>
            <person name="Couturier M."/>
            <person name="Navarro D."/>
            <person name="Chevret D."/>
            <person name="Henrissat B."/>
            <person name="Piumi F."/>
            <person name="Ruiz-Duenas F.J."/>
            <person name="Martinez A.T."/>
            <person name="Grigoriev I.V."/>
            <person name="Riley R."/>
            <person name="Lipzen A."/>
            <person name="Berrin J.G."/>
            <person name="Master E.R."/>
            <person name="Rosso M.N."/>
        </authorList>
    </citation>
    <scope>NUCLEOTIDE SEQUENCE [LARGE SCALE GENOMIC DNA]</scope>
    <source>
        <strain evidence="1 2">BRFM310</strain>
    </source>
</reference>
<evidence type="ECO:0000313" key="1">
    <source>
        <dbReference type="EMBL" id="OSD04984.1"/>
    </source>
</evidence>
<proteinExistence type="predicted"/>
<gene>
    <name evidence="1" type="ORF">PYCCODRAFT_1465443</name>
</gene>
<dbReference type="OrthoDB" id="2752394at2759"/>
<accession>A0A1Y2IWJ6</accession>
<sequence length="80" mass="9337">MDQRAQPLDDEAFRELSQTITCVLNELDRLDLKFDTFSERVHHAYILNALSGYKEMQTAPKRNALENMHARVEATSVQWK</sequence>
<dbReference type="AlphaFoldDB" id="A0A1Y2IWJ6"/>
<evidence type="ECO:0000313" key="2">
    <source>
        <dbReference type="Proteomes" id="UP000193067"/>
    </source>
</evidence>
<keyword evidence="2" id="KW-1185">Reference proteome</keyword>
<organism evidence="1 2">
    <name type="scientific">Trametes coccinea (strain BRFM310)</name>
    <name type="common">Pycnoporus coccineus</name>
    <dbReference type="NCBI Taxonomy" id="1353009"/>
    <lineage>
        <taxon>Eukaryota</taxon>
        <taxon>Fungi</taxon>
        <taxon>Dikarya</taxon>
        <taxon>Basidiomycota</taxon>
        <taxon>Agaricomycotina</taxon>
        <taxon>Agaricomycetes</taxon>
        <taxon>Polyporales</taxon>
        <taxon>Polyporaceae</taxon>
        <taxon>Trametes</taxon>
    </lineage>
</organism>